<protein>
    <submittedName>
        <fullName evidence="2">Uncharacterized protein</fullName>
    </submittedName>
</protein>
<name>A0A8J2LLT9_9HEXA</name>
<feature type="compositionally biased region" description="Polar residues" evidence="1">
    <location>
        <begin position="477"/>
        <end position="488"/>
    </location>
</feature>
<feature type="compositionally biased region" description="Polar residues" evidence="1">
    <location>
        <begin position="29"/>
        <end position="39"/>
    </location>
</feature>
<proteinExistence type="predicted"/>
<evidence type="ECO:0000313" key="3">
    <source>
        <dbReference type="Proteomes" id="UP000708208"/>
    </source>
</evidence>
<feature type="region of interest" description="Disordered" evidence="1">
    <location>
        <begin position="187"/>
        <end position="240"/>
    </location>
</feature>
<feature type="region of interest" description="Disordered" evidence="1">
    <location>
        <begin position="25"/>
        <end position="53"/>
    </location>
</feature>
<dbReference type="AlphaFoldDB" id="A0A8J2LLT9"/>
<feature type="compositionally biased region" description="Basic and acidic residues" evidence="1">
    <location>
        <begin position="458"/>
        <end position="476"/>
    </location>
</feature>
<feature type="region of interest" description="Disordered" evidence="1">
    <location>
        <begin position="450"/>
        <end position="488"/>
    </location>
</feature>
<gene>
    <name evidence="2" type="ORF">AFUS01_LOCUS43987</name>
</gene>
<feature type="region of interest" description="Disordered" evidence="1">
    <location>
        <begin position="417"/>
        <end position="437"/>
    </location>
</feature>
<feature type="compositionally biased region" description="Polar residues" evidence="1">
    <location>
        <begin position="206"/>
        <end position="231"/>
    </location>
</feature>
<evidence type="ECO:0000313" key="2">
    <source>
        <dbReference type="EMBL" id="CAG7834484.1"/>
    </source>
</evidence>
<reference evidence="2" key="1">
    <citation type="submission" date="2021-06" db="EMBL/GenBank/DDBJ databases">
        <authorList>
            <person name="Hodson N. C."/>
            <person name="Mongue J. A."/>
            <person name="Jaron S. K."/>
        </authorList>
    </citation>
    <scope>NUCLEOTIDE SEQUENCE</scope>
</reference>
<comment type="caution">
    <text evidence="2">The sequence shown here is derived from an EMBL/GenBank/DDBJ whole genome shotgun (WGS) entry which is preliminary data.</text>
</comment>
<keyword evidence="3" id="KW-1185">Reference proteome</keyword>
<dbReference type="Proteomes" id="UP000708208">
    <property type="component" value="Unassembled WGS sequence"/>
</dbReference>
<evidence type="ECO:0000256" key="1">
    <source>
        <dbReference type="SAM" id="MobiDB-lite"/>
    </source>
</evidence>
<sequence>MSDLDVKSNGKKEAWISLTSSRTRPLTSGQYVSSTSPQLMPTKKSIDDDSNNDSSYINAAAAAAAYMHHHHQQMSLQQQHLQQLHLSHNQNSHYGASPLAHSYAYSGYSPEALQKYEQYLQQAELHRHQQELHYHHQLQQHQLQLQQQEYEIHRATPIPSPRISIPSPSPTLHSHSLWPPELFHHNSSTTLSPKSLTSTPSPVTVQDSSNFLSTSTPVRRSGTPTNKSLTPLSPPAPKEGAWKGVKITPAPKKVKKCDAMDTPPAIDLAHMEEEAREEKLVTLAVAVVDKKKHDFTRMESLIERRDEVSVPLLKPEQEPVNEQSEKTCSKSKVNKHNNPGKNPKSSAIDNPNGLNGMSPGGANPHGITPSGMSPSGVKETEIKPEVKSCDVEVGGVSKQVPDDSKFNLSFPFVPVKVEPVDSNGNVSSATSNSKSDIVNNVKPLFNSSCSSSCSSPVMKKDTGSLETLHDNSKLRDNSSNYISIKTER</sequence>
<feature type="region of interest" description="Disordered" evidence="1">
    <location>
        <begin position="310"/>
        <end position="386"/>
    </location>
</feature>
<feature type="compositionally biased region" description="Low complexity" evidence="1">
    <location>
        <begin position="187"/>
        <end position="205"/>
    </location>
</feature>
<feature type="compositionally biased region" description="Polar residues" evidence="1">
    <location>
        <begin position="422"/>
        <end position="437"/>
    </location>
</feature>
<dbReference type="EMBL" id="CAJVCH010570260">
    <property type="protein sequence ID" value="CAG7834484.1"/>
    <property type="molecule type" value="Genomic_DNA"/>
</dbReference>
<feature type="non-terminal residue" evidence="2">
    <location>
        <position position="488"/>
    </location>
</feature>
<accession>A0A8J2LLT9</accession>
<feature type="compositionally biased region" description="Polar residues" evidence="1">
    <location>
        <begin position="336"/>
        <end position="355"/>
    </location>
</feature>
<organism evidence="2 3">
    <name type="scientific">Allacma fusca</name>
    <dbReference type="NCBI Taxonomy" id="39272"/>
    <lineage>
        <taxon>Eukaryota</taxon>
        <taxon>Metazoa</taxon>
        <taxon>Ecdysozoa</taxon>
        <taxon>Arthropoda</taxon>
        <taxon>Hexapoda</taxon>
        <taxon>Collembola</taxon>
        <taxon>Symphypleona</taxon>
        <taxon>Sminthuridae</taxon>
        <taxon>Allacma</taxon>
    </lineage>
</organism>